<reference evidence="2" key="2">
    <citation type="submission" date="2015-01" db="EMBL/GenBank/DDBJ databases">
        <title>Evolutionary Origins and Diversification of the Mycorrhizal Mutualists.</title>
        <authorList>
            <consortium name="DOE Joint Genome Institute"/>
            <consortium name="Mycorrhizal Genomics Consortium"/>
            <person name="Kohler A."/>
            <person name="Kuo A."/>
            <person name="Nagy L.G."/>
            <person name="Floudas D."/>
            <person name="Copeland A."/>
            <person name="Barry K.W."/>
            <person name="Cichocki N."/>
            <person name="Veneault-Fourrey C."/>
            <person name="LaButti K."/>
            <person name="Lindquist E.A."/>
            <person name="Lipzen A."/>
            <person name="Lundell T."/>
            <person name="Morin E."/>
            <person name="Murat C."/>
            <person name="Riley R."/>
            <person name="Ohm R."/>
            <person name="Sun H."/>
            <person name="Tunlid A."/>
            <person name="Henrissat B."/>
            <person name="Grigoriev I.V."/>
            <person name="Hibbett D.S."/>
            <person name="Martin F."/>
        </authorList>
    </citation>
    <scope>NUCLEOTIDE SEQUENCE [LARGE SCALE GENOMIC DNA]</scope>
    <source>
        <strain evidence="2">LaAM-08-1</strain>
    </source>
</reference>
<name>A0A0C9XQG2_9AGAR</name>
<reference evidence="1 2" key="1">
    <citation type="submission" date="2014-04" db="EMBL/GenBank/DDBJ databases">
        <authorList>
            <consortium name="DOE Joint Genome Institute"/>
            <person name="Kuo A."/>
            <person name="Kohler A."/>
            <person name="Nagy L.G."/>
            <person name="Floudas D."/>
            <person name="Copeland A."/>
            <person name="Barry K.W."/>
            <person name="Cichocki N."/>
            <person name="Veneault-Fourrey C."/>
            <person name="LaButti K."/>
            <person name="Lindquist E.A."/>
            <person name="Lipzen A."/>
            <person name="Lundell T."/>
            <person name="Morin E."/>
            <person name="Murat C."/>
            <person name="Sun H."/>
            <person name="Tunlid A."/>
            <person name="Henrissat B."/>
            <person name="Grigoriev I.V."/>
            <person name="Hibbett D.S."/>
            <person name="Martin F."/>
            <person name="Nordberg H.P."/>
            <person name="Cantor M.N."/>
            <person name="Hua S.X."/>
        </authorList>
    </citation>
    <scope>NUCLEOTIDE SEQUENCE [LARGE SCALE GENOMIC DNA]</scope>
    <source>
        <strain evidence="1 2">LaAM-08-1</strain>
    </source>
</reference>
<gene>
    <name evidence="1" type="ORF">K443DRAFT_679582</name>
</gene>
<accession>A0A0C9XQG2</accession>
<dbReference type="AlphaFoldDB" id="A0A0C9XQG2"/>
<dbReference type="HOGENOM" id="CLU_2831536_0_0_1"/>
<organism evidence="1 2">
    <name type="scientific">Laccaria amethystina LaAM-08-1</name>
    <dbReference type="NCBI Taxonomy" id="1095629"/>
    <lineage>
        <taxon>Eukaryota</taxon>
        <taxon>Fungi</taxon>
        <taxon>Dikarya</taxon>
        <taxon>Basidiomycota</taxon>
        <taxon>Agaricomycotina</taxon>
        <taxon>Agaricomycetes</taxon>
        <taxon>Agaricomycetidae</taxon>
        <taxon>Agaricales</taxon>
        <taxon>Agaricineae</taxon>
        <taxon>Hydnangiaceae</taxon>
        <taxon>Laccaria</taxon>
    </lineage>
</organism>
<sequence length="66" mass="7385">MLRMLSEPCVHRLLDDNRSLAHELEAVKVQFADVKTLSEVRGKELKGAQVFLTKADTLRRGCCAEG</sequence>
<dbReference type="EMBL" id="KN838636">
    <property type="protein sequence ID" value="KIJ99901.1"/>
    <property type="molecule type" value="Genomic_DNA"/>
</dbReference>
<evidence type="ECO:0000313" key="1">
    <source>
        <dbReference type="EMBL" id="KIJ99901.1"/>
    </source>
</evidence>
<keyword evidence="2" id="KW-1185">Reference proteome</keyword>
<protein>
    <submittedName>
        <fullName evidence="1">Uncharacterized protein</fullName>
    </submittedName>
</protein>
<dbReference type="OrthoDB" id="3222645at2759"/>
<evidence type="ECO:0000313" key="2">
    <source>
        <dbReference type="Proteomes" id="UP000054477"/>
    </source>
</evidence>
<dbReference type="Proteomes" id="UP000054477">
    <property type="component" value="Unassembled WGS sequence"/>
</dbReference>
<proteinExistence type="predicted"/>